<sequence length="275" mass="31516">MSPTRWSLTDLNLSRLQPHRVREHDALFLLVCSASFIESGSDTYTRNLIERFDDDPEVATWLRDHWEPEELQHGAALRAYVEAVWPGFDWASAYADFFDEYSRLCTMDQLEPTRGQEMVARCIVEMGTTTYYQAMHEACDEPVLRDLFWRIRCDEVRHYKHFLSYFMKYRGIEGLHRGRVLTALVRRALELRKEDASIALRHAVNGRLRSGAPDGGPAPIAQAEALAREAIGLVGAHLPMDLAVRMTLKPLMLRPALQRAVERPLAVIGRRVLLT</sequence>
<reference evidence="1 2" key="1">
    <citation type="submission" date="2017-11" db="EMBL/GenBank/DDBJ databases">
        <title>Draft genome sequence of Mitsuaria sp. HWN-4.</title>
        <authorList>
            <person name="Gundlapally S.R."/>
        </authorList>
    </citation>
    <scope>NUCLEOTIDE SEQUENCE [LARGE SCALE GENOMIC DNA]</scope>
    <source>
        <strain evidence="1 2">HWN-4</strain>
    </source>
</reference>
<accession>A0A2G9CD54</accession>
<dbReference type="InterPro" id="IPR009078">
    <property type="entry name" value="Ferritin-like_SF"/>
</dbReference>
<dbReference type="InterPro" id="IPR012348">
    <property type="entry name" value="RNR-like"/>
</dbReference>
<protein>
    <submittedName>
        <fullName evidence="1">Ferritin</fullName>
    </submittedName>
</protein>
<name>A0A2G9CD54_9BURK</name>
<dbReference type="SUPFAM" id="SSF47240">
    <property type="entry name" value="Ferritin-like"/>
    <property type="match status" value="1"/>
</dbReference>
<dbReference type="Proteomes" id="UP000231501">
    <property type="component" value="Unassembled WGS sequence"/>
</dbReference>
<gene>
    <name evidence="1" type="ORF">CS062_04225</name>
</gene>
<dbReference type="EMBL" id="PEOG01000010">
    <property type="protein sequence ID" value="PIM54360.1"/>
    <property type="molecule type" value="Genomic_DNA"/>
</dbReference>
<dbReference type="RefSeq" id="WP_099860251.1">
    <property type="nucleotide sequence ID" value="NZ_PEOG01000010.1"/>
</dbReference>
<evidence type="ECO:0000313" key="2">
    <source>
        <dbReference type="Proteomes" id="UP000231501"/>
    </source>
</evidence>
<dbReference type="AlphaFoldDB" id="A0A2G9CD54"/>
<dbReference type="CDD" id="cd00657">
    <property type="entry name" value="Ferritin_like"/>
    <property type="match status" value="1"/>
</dbReference>
<dbReference type="OrthoDB" id="581372at2"/>
<keyword evidence="2" id="KW-1185">Reference proteome</keyword>
<dbReference type="GO" id="GO:0016491">
    <property type="term" value="F:oxidoreductase activity"/>
    <property type="evidence" value="ECO:0007669"/>
    <property type="project" value="InterPro"/>
</dbReference>
<proteinExistence type="predicted"/>
<dbReference type="Gene3D" id="1.10.620.20">
    <property type="entry name" value="Ribonucleotide Reductase, subunit A"/>
    <property type="match status" value="1"/>
</dbReference>
<organism evidence="1 2">
    <name type="scientific">Roseateles chitinivorans</name>
    <dbReference type="NCBI Taxonomy" id="2917965"/>
    <lineage>
        <taxon>Bacteria</taxon>
        <taxon>Pseudomonadati</taxon>
        <taxon>Pseudomonadota</taxon>
        <taxon>Betaproteobacteria</taxon>
        <taxon>Burkholderiales</taxon>
        <taxon>Sphaerotilaceae</taxon>
        <taxon>Roseateles</taxon>
    </lineage>
</organism>
<evidence type="ECO:0000313" key="1">
    <source>
        <dbReference type="EMBL" id="PIM54360.1"/>
    </source>
</evidence>
<comment type="caution">
    <text evidence="1">The sequence shown here is derived from an EMBL/GenBank/DDBJ whole genome shotgun (WGS) entry which is preliminary data.</text>
</comment>